<dbReference type="InterPro" id="IPR003689">
    <property type="entry name" value="ZIP"/>
</dbReference>
<accession>A0A0G4HY01</accession>
<dbReference type="Gene3D" id="2.60.120.10">
    <property type="entry name" value="Jelly Rolls"/>
    <property type="match status" value="1"/>
</dbReference>
<feature type="compositionally biased region" description="Basic and acidic residues" evidence="11">
    <location>
        <begin position="680"/>
        <end position="697"/>
    </location>
</feature>
<evidence type="ECO:0000256" key="4">
    <source>
        <dbReference type="ARBA" id="ARBA00022692"/>
    </source>
</evidence>
<evidence type="ECO:0000256" key="1">
    <source>
        <dbReference type="ARBA" id="ARBA00004651"/>
    </source>
</evidence>
<protein>
    <recommendedName>
        <fullName evidence="8">Zinc transporter ZIP11</fullName>
    </recommendedName>
    <alternativeName>
        <fullName evidence="9">Solute carrier family 39 member 11</fullName>
    </alternativeName>
    <alternativeName>
        <fullName evidence="10">Zrt- and Irt-like protein 11</fullName>
    </alternativeName>
</protein>
<keyword evidence="7 12" id="KW-0472">Membrane</keyword>
<evidence type="ECO:0000256" key="11">
    <source>
        <dbReference type="SAM" id="MobiDB-lite"/>
    </source>
</evidence>
<feature type="transmembrane region" description="Helical" evidence="12">
    <location>
        <begin position="905"/>
        <end position="922"/>
    </location>
</feature>
<feature type="compositionally biased region" description="Basic and acidic residues" evidence="11">
    <location>
        <begin position="744"/>
        <end position="769"/>
    </location>
</feature>
<evidence type="ECO:0000313" key="14">
    <source>
        <dbReference type="EMBL" id="CEM49380.1"/>
    </source>
</evidence>
<dbReference type="GO" id="GO:0005385">
    <property type="term" value="F:zinc ion transmembrane transporter activity"/>
    <property type="evidence" value="ECO:0007669"/>
    <property type="project" value="TreeGrafter"/>
</dbReference>
<keyword evidence="4 12" id="KW-0812">Transmembrane</keyword>
<evidence type="ECO:0000259" key="13">
    <source>
        <dbReference type="PROSITE" id="PS50042"/>
    </source>
</evidence>
<keyword evidence="3" id="KW-1003">Cell membrane</keyword>
<dbReference type="EMBL" id="CDMZ01004319">
    <property type="protein sequence ID" value="CEM49380.1"/>
    <property type="molecule type" value="Genomic_DNA"/>
</dbReference>
<organism evidence="14">
    <name type="scientific">Chromera velia CCMP2878</name>
    <dbReference type="NCBI Taxonomy" id="1169474"/>
    <lineage>
        <taxon>Eukaryota</taxon>
        <taxon>Sar</taxon>
        <taxon>Alveolata</taxon>
        <taxon>Colpodellida</taxon>
        <taxon>Chromeraceae</taxon>
        <taxon>Chromera</taxon>
    </lineage>
</organism>
<dbReference type="PANTHER" id="PTHR11040">
    <property type="entry name" value="ZINC/IRON TRANSPORTER"/>
    <property type="match status" value="1"/>
</dbReference>
<evidence type="ECO:0000256" key="3">
    <source>
        <dbReference type="ARBA" id="ARBA00022475"/>
    </source>
</evidence>
<keyword evidence="5" id="KW-0862">Zinc</keyword>
<dbReference type="InterPro" id="IPR014710">
    <property type="entry name" value="RmlC-like_jellyroll"/>
</dbReference>
<dbReference type="VEuPathDB" id="CryptoDB:Cvel_33370"/>
<evidence type="ECO:0000256" key="8">
    <source>
        <dbReference type="ARBA" id="ARBA00040593"/>
    </source>
</evidence>
<feature type="compositionally biased region" description="Low complexity" evidence="11">
    <location>
        <begin position="652"/>
        <end position="662"/>
    </location>
</feature>
<evidence type="ECO:0000256" key="7">
    <source>
        <dbReference type="ARBA" id="ARBA00023136"/>
    </source>
</evidence>
<feature type="region of interest" description="Disordered" evidence="11">
    <location>
        <begin position="487"/>
        <end position="607"/>
    </location>
</feature>
<feature type="transmembrane region" description="Helical" evidence="12">
    <location>
        <begin position="840"/>
        <end position="860"/>
    </location>
</feature>
<dbReference type="Pfam" id="PF02535">
    <property type="entry name" value="Zip"/>
    <property type="match status" value="1"/>
</dbReference>
<gene>
    <name evidence="14" type="ORF">Cvel_33370</name>
</gene>
<feature type="compositionally biased region" description="Basic and acidic residues" evidence="11">
    <location>
        <begin position="589"/>
        <end position="601"/>
    </location>
</feature>
<dbReference type="InterPro" id="IPR018490">
    <property type="entry name" value="cNMP-bd_dom_sf"/>
</dbReference>
<dbReference type="PROSITE" id="PS50042">
    <property type="entry name" value="CNMP_BINDING_3"/>
    <property type="match status" value="2"/>
</dbReference>
<evidence type="ECO:0000256" key="6">
    <source>
        <dbReference type="ARBA" id="ARBA00022989"/>
    </source>
</evidence>
<evidence type="ECO:0000256" key="2">
    <source>
        <dbReference type="ARBA" id="ARBA00006939"/>
    </source>
</evidence>
<evidence type="ECO:0000256" key="12">
    <source>
        <dbReference type="SAM" id="Phobius"/>
    </source>
</evidence>
<feature type="compositionally biased region" description="Basic and acidic residues" evidence="11">
    <location>
        <begin position="268"/>
        <end position="278"/>
    </location>
</feature>
<feature type="domain" description="Cyclic nucleotide-binding" evidence="13">
    <location>
        <begin position="311"/>
        <end position="358"/>
    </location>
</feature>
<evidence type="ECO:0000256" key="5">
    <source>
        <dbReference type="ARBA" id="ARBA00022833"/>
    </source>
</evidence>
<evidence type="ECO:0000256" key="9">
    <source>
        <dbReference type="ARBA" id="ARBA00042540"/>
    </source>
</evidence>
<feature type="region of interest" description="Disordered" evidence="11">
    <location>
        <begin position="643"/>
        <end position="705"/>
    </location>
</feature>
<dbReference type="PANTHER" id="PTHR11040:SF211">
    <property type="entry name" value="ZINC TRANSPORTER ZIP11"/>
    <property type="match status" value="1"/>
</dbReference>
<feature type="domain" description="Cyclic nucleotide-binding" evidence="13">
    <location>
        <begin position="140"/>
        <end position="256"/>
    </location>
</feature>
<feature type="region of interest" description="Disordered" evidence="11">
    <location>
        <begin position="264"/>
        <end position="285"/>
    </location>
</feature>
<dbReference type="SUPFAM" id="SSF51206">
    <property type="entry name" value="cAMP-binding domain-like"/>
    <property type="match status" value="2"/>
</dbReference>
<reference evidence="14" key="1">
    <citation type="submission" date="2014-11" db="EMBL/GenBank/DDBJ databases">
        <authorList>
            <person name="Otto D Thomas"/>
            <person name="Naeem Raeece"/>
        </authorList>
    </citation>
    <scope>NUCLEOTIDE SEQUENCE</scope>
</reference>
<sequence>MEIWWALMWGVVSASSLVIGALIALWRTPSARIRAILMAFGGGALFFALSIELFGHTLKELSDELHHADDREEALGRFRLVVGVMGCAAILGSLVFVGLDHALDQGGGFLRKRSTAKQYLQSLKDLFNRRALKAMRRMRVLQELDTSQLSLLCAQLEPIKFEAGEVIFEAVDKYSPVYFLVSGEVQISYPVGVQQTPVGFDSLDFPPMKVRPGAMFGHSSVIAPRMPYCISARVAPSSADGARCYKLARSKLDAFLASMADGEAGMEGSEKERGEGEKAAGNGTIIPSEPAGRGLAAQSTIRKLYSNPLSPFASCSAWELCRLLDVLEVDCFDEGDVIAFELDKFSPTYFVTKGVVCVEGERKRAPAAILPEAEGSLPRVCKIVAEEDLTVVLRLSAQDREAVLRGAGSSLRNAFERCGLEKGVGARGAGLQSNISPVLPVVEHEFPTSRHDTNNNQMGQYGVTPECIGVTDTETPVTMAAPRDETHHFTAASSSRPPQLEGDVVGQGGEEEEEKEVEDFQGVEEENEDKSRQQIRTQTQARTEPRGQRPPPQPGGEGRGAIHPRPTPTPIDTIEAAESPQVVPPWNRQRQEREKEKDDSARSTANVVRMSSAGLPLRSSQHGGENDAYLPILRMASYTFLPPSSPPPNAPSSPISPSWLGRGWRHGGGLTRLDSSESGLGERERKRDREREREDHQMAVQRQETAEDVEMAALVSAAAAELRDGGRFRLHIRPGVGGDDDSDEERKELKDEKEGGEKGKGTAEAEEEAHRARTRQVALMIWTGLMLDAMPESLVIGFLVASESATPLVFVVGVFLSNLPEALSSSAMMKSAGMSPIRILALWTFTMVFTGVGAMVGAAIVPEGGITGDFQLFVDSMKGFAAGAMLSMIAQTMLPEAFEMGQGSTGFACLMGFVCALWVGMIEPH</sequence>
<dbReference type="AlphaFoldDB" id="A0A0G4HY01"/>
<feature type="transmembrane region" description="Helical" evidence="12">
    <location>
        <begin position="807"/>
        <end position="828"/>
    </location>
</feature>
<evidence type="ECO:0000256" key="10">
    <source>
        <dbReference type="ARBA" id="ARBA00042973"/>
    </source>
</evidence>
<feature type="compositionally biased region" description="Acidic residues" evidence="11">
    <location>
        <begin position="509"/>
        <end position="528"/>
    </location>
</feature>
<comment type="subcellular location">
    <subcellularLocation>
        <location evidence="1">Cell membrane</location>
        <topology evidence="1">Multi-pass membrane protein</topology>
    </subcellularLocation>
</comment>
<feature type="transmembrane region" description="Helical" evidence="12">
    <location>
        <begin position="6"/>
        <end position="26"/>
    </location>
</feature>
<proteinExistence type="inferred from homology"/>
<dbReference type="CDD" id="cd00038">
    <property type="entry name" value="CAP_ED"/>
    <property type="match status" value="1"/>
</dbReference>
<dbReference type="SMART" id="SM00100">
    <property type="entry name" value="cNMP"/>
    <property type="match status" value="1"/>
</dbReference>
<feature type="region of interest" description="Disordered" evidence="11">
    <location>
        <begin position="730"/>
        <end position="769"/>
    </location>
</feature>
<dbReference type="GO" id="GO:0005886">
    <property type="term" value="C:plasma membrane"/>
    <property type="evidence" value="ECO:0007669"/>
    <property type="project" value="UniProtKB-SubCell"/>
</dbReference>
<keyword evidence="6 12" id="KW-1133">Transmembrane helix</keyword>
<dbReference type="InterPro" id="IPR000595">
    <property type="entry name" value="cNMP-bd_dom"/>
</dbReference>
<feature type="transmembrane region" description="Helical" evidence="12">
    <location>
        <begin position="35"/>
        <end position="58"/>
    </location>
</feature>
<comment type="similarity">
    <text evidence="2">Belongs to the ZIP transporter (TC 2.A.5) family.</text>
</comment>
<name>A0A0G4HY01_9ALVE</name>